<keyword evidence="2" id="KW-1185">Reference proteome</keyword>
<reference evidence="1" key="1">
    <citation type="submission" date="2022-07" db="EMBL/GenBank/DDBJ databases">
        <title>Phylogenomic reconstructions and comparative analyses of Kickxellomycotina fungi.</title>
        <authorList>
            <person name="Reynolds N.K."/>
            <person name="Stajich J.E."/>
            <person name="Barry K."/>
            <person name="Grigoriev I.V."/>
            <person name="Crous P."/>
            <person name="Smith M.E."/>
        </authorList>
    </citation>
    <scope>NUCLEOTIDE SEQUENCE</scope>
    <source>
        <strain evidence="1">CBS 190363</strain>
    </source>
</reference>
<sequence length="350" mass="37683">RDRLGEAKSSVSSAVAIAALIGRSEGENAGVGLLHGFLNRCCDDLFESYVAGGNYMRAEQAHLKEAFRQTLVPFARARTERQTSSRGNALLGIFSSVTGGTSAANSGNGTSAGGGSAGNNSGAAAAGASPTAEFEGTVTTTTARMLLQVHAEAIARGVELESDALVAECVASLTSILLSMLGDEYIFPALEDVLESLQDLRQEPDLRSFGVIRVANVAVRLVQMHFQRTIVPFVGASSYVYRDMVAEKNQLMSRAEMSLNLISNKLVGACAQWIQGILGKQRKGDFRPADDDYTAFEMGTQPCRQCADYLHRIERACRQSMGAENQERVLADVGNTLHRLLMEHLRKFVV</sequence>
<feature type="non-terminal residue" evidence="1">
    <location>
        <position position="1"/>
    </location>
</feature>
<accession>A0ACC1LUR1</accession>
<dbReference type="Proteomes" id="UP001139981">
    <property type="component" value="Unassembled WGS sequence"/>
</dbReference>
<name>A0ACC1LUR1_9FUNG</name>
<protein>
    <submittedName>
        <fullName evidence="1">Exocyst complex component 5</fullName>
    </submittedName>
</protein>
<organism evidence="1 2">
    <name type="scientific">Coemansia aciculifera</name>
    <dbReference type="NCBI Taxonomy" id="417176"/>
    <lineage>
        <taxon>Eukaryota</taxon>
        <taxon>Fungi</taxon>
        <taxon>Fungi incertae sedis</taxon>
        <taxon>Zoopagomycota</taxon>
        <taxon>Kickxellomycotina</taxon>
        <taxon>Kickxellomycetes</taxon>
        <taxon>Kickxellales</taxon>
        <taxon>Kickxellaceae</taxon>
        <taxon>Coemansia</taxon>
    </lineage>
</organism>
<comment type="caution">
    <text evidence="1">The sequence shown here is derived from an EMBL/GenBank/DDBJ whole genome shotgun (WGS) entry which is preliminary data.</text>
</comment>
<dbReference type="EMBL" id="JANBVB010003290">
    <property type="protein sequence ID" value="KAJ2879563.1"/>
    <property type="molecule type" value="Genomic_DNA"/>
</dbReference>
<evidence type="ECO:0000313" key="1">
    <source>
        <dbReference type="EMBL" id="KAJ2879563.1"/>
    </source>
</evidence>
<proteinExistence type="predicted"/>
<evidence type="ECO:0000313" key="2">
    <source>
        <dbReference type="Proteomes" id="UP001139981"/>
    </source>
</evidence>
<feature type="non-terminal residue" evidence="1">
    <location>
        <position position="350"/>
    </location>
</feature>
<gene>
    <name evidence="1" type="primary">SEC10_3</name>
    <name evidence="1" type="ORF">IWW38_006095</name>
</gene>